<evidence type="ECO:0000259" key="9">
    <source>
        <dbReference type="PROSITE" id="PS50262"/>
    </source>
</evidence>
<evidence type="ECO:0000256" key="7">
    <source>
        <dbReference type="ARBA" id="ARBA00023224"/>
    </source>
</evidence>
<feature type="transmembrane region" description="Helical" evidence="8">
    <location>
        <begin position="153"/>
        <end position="176"/>
    </location>
</feature>
<dbReference type="GO" id="GO:0005886">
    <property type="term" value="C:plasma membrane"/>
    <property type="evidence" value="ECO:0007669"/>
    <property type="project" value="TreeGrafter"/>
</dbReference>
<protein>
    <recommendedName>
        <fullName evidence="9">G-protein coupled receptors family 1 profile domain-containing protein</fullName>
    </recommendedName>
</protein>
<feature type="domain" description="G-protein coupled receptors family 1 profile" evidence="9">
    <location>
        <begin position="21"/>
        <end position="268"/>
    </location>
</feature>
<evidence type="ECO:0000256" key="4">
    <source>
        <dbReference type="ARBA" id="ARBA00023040"/>
    </source>
</evidence>
<dbReference type="GO" id="GO:0008188">
    <property type="term" value="F:neuropeptide receptor activity"/>
    <property type="evidence" value="ECO:0007669"/>
    <property type="project" value="TreeGrafter"/>
</dbReference>
<comment type="subcellular location">
    <subcellularLocation>
        <location evidence="1">Membrane</location>
        <topology evidence="1">Multi-pass membrane protein</topology>
    </subcellularLocation>
</comment>
<keyword evidence="4" id="KW-0297">G-protein coupled receptor</keyword>
<dbReference type="PANTHER" id="PTHR24238">
    <property type="entry name" value="G-PROTEIN COUPLED RECEPTOR"/>
    <property type="match status" value="1"/>
</dbReference>
<evidence type="ECO:0000313" key="10">
    <source>
        <dbReference type="EMBL" id="CAF1330958.1"/>
    </source>
</evidence>
<keyword evidence="5 8" id="KW-0472">Membrane</keyword>
<keyword evidence="6" id="KW-0675">Receptor</keyword>
<feature type="transmembrane region" description="Helical" evidence="8">
    <location>
        <begin position="44"/>
        <end position="67"/>
    </location>
</feature>
<organism evidence="10 11">
    <name type="scientific">Adineta steineri</name>
    <dbReference type="NCBI Taxonomy" id="433720"/>
    <lineage>
        <taxon>Eukaryota</taxon>
        <taxon>Metazoa</taxon>
        <taxon>Spiralia</taxon>
        <taxon>Gnathifera</taxon>
        <taxon>Rotifera</taxon>
        <taxon>Eurotatoria</taxon>
        <taxon>Bdelloidea</taxon>
        <taxon>Adinetida</taxon>
        <taxon>Adinetidae</taxon>
        <taxon>Adineta</taxon>
    </lineage>
</organism>
<dbReference type="Proteomes" id="UP000663845">
    <property type="component" value="Unassembled WGS sequence"/>
</dbReference>
<keyword evidence="2 8" id="KW-0812">Transmembrane</keyword>
<name>A0A815FWU7_9BILA</name>
<dbReference type="PANTHER" id="PTHR24238:SF57">
    <property type="entry name" value="G-PROTEIN COUPLED RECEPTOR 83"/>
    <property type="match status" value="1"/>
</dbReference>
<evidence type="ECO:0000256" key="2">
    <source>
        <dbReference type="ARBA" id="ARBA00022692"/>
    </source>
</evidence>
<keyword evidence="7" id="KW-0807">Transducer</keyword>
<evidence type="ECO:0000256" key="6">
    <source>
        <dbReference type="ARBA" id="ARBA00023170"/>
    </source>
</evidence>
<dbReference type="EMBL" id="CAJNOG010000666">
    <property type="protein sequence ID" value="CAF1330958.1"/>
    <property type="molecule type" value="Genomic_DNA"/>
</dbReference>
<dbReference type="InterPro" id="IPR017452">
    <property type="entry name" value="GPCR_Rhodpsn_7TM"/>
</dbReference>
<dbReference type="InterPro" id="IPR000276">
    <property type="entry name" value="GPCR_Rhodpsn"/>
</dbReference>
<keyword evidence="3 8" id="KW-1133">Transmembrane helix</keyword>
<evidence type="ECO:0000256" key="3">
    <source>
        <dbReference type="ARBA" id="ARBA00022989"/>
    </source>
</evidence>
<feature type="transmembrane region" description="Helical" evidence="8">
    <location>
        <begin position="212"/>
        <end position="230"/>
    </location>
</feature>
<dbReference type="AlphaFoldDB" id="A0A815FWU7"/>
<feature type="transmembrane region" description="Helical" evidence="8">
    <location>
        <begin position="79"/>
        <end position="98"/>
    </location>
</feature>
<feature type="transmembrane region" description="Helical" evidence="8">
    <location>
        <begin position="119"/>
        <end position="141"/>
    </location>
</feature>
<reference evidence="10" key="1">
    <citation type="submission" date="2021-02" db="EMBL/GenBank/DDBJ databases">
        <authorList>
            <person name="Nowell W R."/>
        </authorList>
    </citation>
    <scope>NUCLEOTIDE SEQUENCE</scope>
</reference>
<evidence type="ECO:0000313" key="11">
    <source>
        <dbReference type="Proteomes" id="UP000663845"/>
    </source>
</evidence>
<dbReference type="CDD" id="cd00637">
    <property type="entry name" value="7tm_classA_rhodopsin-like"/>
    <property type="match status" value="1"/>
</dbReference>
<feature type="transmembrane region" description="Helical" evidence="8">
    <location>
        <begin position="242"/>
        <end position="267"/>
    </location>
</feature>
<proteinExistence type="predicted"/>
<dbReference type="Pfam" id="PF00001">
    <property type="entry name" value="7tm_1"/>
    <property type="match status" value="1"/>
</dbReference>
<feature type="transmembrane region" description="Helical" evidence="8">
    <location>
        <begin position="6"/>
        <end position="32"/>
    </location>
</feature>
<evidence type="ECO:0000256" key="8">
    <source>
        <dbReference type="SAM" id="Phobius"/>
    </source>
</evidence>
<gene>
    <name evidence="10" type="ORF">JYZ213_LOCUS33949</name>
</gene>
<sequence length="284" mass="32923">MSEIGILGIIQLIFLIFTILLALIYSIPIIFIRRFHTVNNIITANLCFAAICCAIYGTFLIITATFYPNVLYNSTICIIFNYFEVMPNLQVSLAIVEASVNRMCSTVYHTKPFLRTKKWATICIASQWSTGIILSLPTILFDESNCGEQLWRRIYKFIIIVIIPSIICLVNNIMIFKYVRSSTNRIQTSLENAKNNQQQHQHQHLSRRDLHLLRHMIVMFCIFVVGWSPINLYSVFVNVGSITSTIVSIFILLGDLSLLIDISNLFLYNHELRRYFREKICRRH</sequence>
<accession>A0A815FWU7</accession>
<dbReference type="SUPFAM" id="SSF81321">
    <property type="entry name" value="Family A G protein-coupled receptor-like"/>
    <property type="match status" value="1"/>
</dbReference>
<comment type="caution">
    <text evidence="10">The sequence shown here is derived from an EMBL/GenBank/DDBJ whole genome shotgun (WGS) entry which is preliminary data.</text>
</comment>
<dbReference type="Gene3D" id="1.20.1070.10">
    <property type="entry name" value="Rhodopsin 7-helix transmembrane proteins"/>
    <property type="match status" value="1"/>
</dbReference>
<evidence type="ECO:0000256" key="5">
    <source>
        <dbReference type="ARBA" id="ARBA00023136"/>
    </source>
</evidence>
<dbReference type="PROSITE" id="PS50262">
    <property type="entry name" value="G_PROTEIN_RECEP_F1_2"/>
    <property type="match status" value="1"/>
</dbReference>
<evidence type="ECO:0000256" key="1">
    <source>
        <dbReference type="ARBA" id="ARBA00004141"/>
    </source>
</evidence>